<reference evidence="2 3" key="1">
    <citation type="submission" date="2023-09" db="EMBL/GenBank/DDBJ databases">
        <title>Novel taxa isolated from Blanes Bay.</title>
        <authorList>
            <person name="Rey-Velasco X."/>
            <person name="Lucena T."/>
        </authorList>
    </citation>
    <scope>NUCLEOTIDE SEQUENCE [LARGE SCALE GENOMIC DNA]</scope>
    <source>
        <strain evidence="2 3">S334</strain>
    </source>
</reference>
<proteinExistence type="predicted"/>
<organism evidence="2 3">
    <name type="scientific">Pricia mediterranea</name>
    <dbReference type="NCBI Taxonomy" id="3076079"/>
    <lineage>
        <taxon>Bacteria</taxon>
        <taxon>Pseudomonadati</taxon>
        <taxon>Bacteroidota</taxon>
        <taxon>Flavobacteriia</taxon>
        <taxon>Flavobacteriales</taxon>
        <taxon>Flavobacteriaceae</taxon>
        <taxon>Pricia</taxon>
    </lineage>
</organism>
<dbReference type="Proteomes" id="UP001250656">
    <property type="component" value="Unassembled WGS sequence"/>
</dbReference>
<evidence type="ECO:0000313" key="3">
    <source>
        <dbReference type="Proteomes" id="UP001250656"/>
    </source>
</evidence>
<evidence type="ECO:0000256" key="1">
    <source>
        <dbReference type="SAM" id="Phobius"/>
    </source>
</evidence>
<keyword evidence="1" id="KW-0472">Membrane</keyword>
<accession>A0ABU3L3X6</accession>
<evidence type="ECO:0000313" key="2">
    <source>
        <dbReference type="EMBL" id="MDT7828446.1"/>
    </source>
</evidence>
<gene>
    <name evidence="2" type="ORF">RQM65_07210</name>
</gene>
<keyword evidence="3" id="KW-1185">Reference proteome</keyword>
<sequence length="116" mass="13289">MNNGKNTDYLKSKLQDNRTLETNLEDEVLRRSLQRRGFKADKTEGNATYFDGGTYNKTTGEASYTEKKLPIVLEKMNKLHKMPSGNTLFWLGIFFGIAPLFFSDSAFFMFRSRAGL</sequence>
<name>A0ABU3L3X6_9FLAO</name>
<comment type="caution">
    <text evidence="2">The sequence shown here is derived from an EMBL/GenBank/DDBJ whole genome shotgun (WGS) entry which is preliminary data.</text>
</comment>
<keyword evidence="1" id="KW-0812">Transmembrane</keyword>
<feature type="transmembrane region" description="Helical" evidence="1">
    <location>
        <begin position="88"/>
        <end position="110"/>
    </location>
</feature>
<dbReference type="RefSeq" id="WP_314013774.1">
    <property type="nucleotide sequence ID" value="NZ_JAVTTP010000001.1"/>
</dbReference>
<keyword evidence="1" id="KW-1133">Transmembrane helix</keyword>
<protein>
    <submittedName>
        <fullName evidence="2">Uncharacterized protein</fullName>
    </submittedName>
</protein>
<dbReference type="EMBL" id="JAVTTP010000001">
    <property type="protein sequence ID" value="MDT7828446.1"/>
    <property type="molecule type" value="Genomic_DNA"/>
</dbReference>